<name>A0ABD0UGZ6_DENTH</name>
<dbReference type="EMBL" id="JANQDX010000014">
    <property type="protein sequence ID" value="KAL0912000.1"/>
    <property type="molecule type" value="Genomic_DNA"/>
</dbReference>
<gene>
    <name evidence="1" type="ORF">M5K25_017941</name>
</gene>
<dbReference type="Proteomes" id="UP001552299">
    <property type="component" value="Unassembled WGS sequence"/>
</dbReference>
<dbReference type="AlphaFoldDB" id="A0ABD0UGZ6"/>
<reference evidence="1 2" key="1">
    <citation type="journal article" date="2024" name="Plant Biotechnol. J.">
        <title>Dendrobium thyrsiflorum genome and its molecular insights into genes involved in important horticultural traits.</title>
        <authorList>
            <person name="Chen B."/>
            <person name="Wang J.Y."/>
            <person name="Zheng P.J."/>
            <person name="Li K.L."/>
            <person name="Liang Y.M."/>
            <person name="Chen X.F."/>
            <person name="Zhang C."/>
            <person name="Zhao X."/>
            <person name="He X."/>
            <person name="Zhang G.Q."/>
            <person name="Liu Z.J."/>
            <person name="Xu Q."/>
        </authorList>
    </citation>
    <scope>NUCLEOTIDE SEQUENCE [LARGE SCALE GENOMIC DNA]</scope>
    <source>
        <strain evidence="1">GZMU011</strain>
    </source>
</reference>
<evidence type="ECO:0000313" key="2">
    <source>
        <dbReference type="Proteomes" id="UP001552299"/>
    </source>
</evidence>
<keyword evidence="2" id="KW-1185">Reference proteome</keyword>
<proteinExistence type="predicted"/>
<evidence type="ECO:0000313" key="1">
    <source>
        <dbReference type="EMBL" id="KAL0912000.1"/>
    </source>
</evidence>
<accession>A0ABD0UGZ6</accession>
<protein>
    <submittedName>
        <fullName evidence="1">Uncharacterized protein</fullName>
    </submittedName>
</protein>
<sequence length="287" mass="31789">MAGKLIFSLDRNLTIEEIICGGSIQFGVEFQNFKLSIDGEELINLSAIIHKDSPLVEITLGLGVDSPISEMVAAVTPLPTVLFTEEGKNQELMIIDEKPPMSEPESHFSWRKLEERDLSLRGERVEIEREKSLGEGVWRGFYTVAPASSHRSTSKSRFVLREVLKKKTALVSKDQVLCLLQEEEKEVSCTSDRQKTSKLGRIGNLLQSVLAEVLCLHRGVVKKEVAVLCRRKEEGSLPSPRSGEKGSVAVLCRRKEEGSLPSPRSGEKGSVAVLCRRKEEGFSAITV</sequence>
<comment type="caution">
    <text evidence="1">The sequence shown here is derived from an EMBL/GenBank/DDBJ whole genome shotgun (WGS) entry which is preliminary data.</text>
</comment>
<organism evidence="1 2">
    <name type="scientific">Dendrobium thyrsiflorum</name>
    <name type="common">Pinecone-like raceme dendrobium</name>
    <name type="synonym">Orchid</name>
    <dbReference type="NCBI Taxonomy" id="117978"/>
    <lineage>
        <taxon>Eukaryota</taxon>
        <taxon>Viridiplantae</taxon>
        <taxon>Streptophyta</taxon>
        <taxon>Embryophyta</taxon>
        <taxon>Tracheophyta</taxon>
        <taxon>Spermatophyta</taxon>
        <taxon>Magnoliopsida</taxon>
        <taxon>Liliopsida</taxon>
        <taxon>Asparagales</taxon>
        <taxon>Orchidaceae</taxon>
        <taxon>Epidendroideae</taxon>
        <taxon>Malaxideae</taxon>
        <taxon>Dendrobiinae</taxon>
        <taxon>Dendrobium</taxon>
    </lineage>
</organism>